<dbReference type="GO" id="GO:0004812">
    <property type="term" value="F:aminoacyl-tRNA ligase activity"/>
    <property type="evidence" value="ECO:0007669"/>
    <property type="project" value="UniProtKB-KW"/>
</dbReference>
<reference evidence="8 9" key="1">
    <citation type="submission" date="2015-08" db="EMBL/GenBank/DDBJ databases">
        <authorList>
            <person name="Babu N.S."/>
            <person name="Beckwith C.J."/>
            <person name="Beseler K.G."/>
            <person name="Brison A."/>
            <person name="Carone J.V."/>
            <person name="Caskin T.P."/>
            <person name="Diamond M."/>
            <person name="Durham M.E."/>
            <person name="Foxe J.M."/>
            <person name="Go M."/>
            <person name="Henderson B.A."/>
            <person name="Jones I.B."/>
            <person name="McGettigan J.A."/>
            <person name="Micheletti S.J."/>
            <person name="Nasrallah M.E."/>
            <person name="Ortiz D."/>
            <person name="Piller C.R."/>
            <person name="Privatt S.R."/>
            <person name="Schneider S.L."/>
            <person name="Sharp S."/>
            <person name="Smith T.C."/>
            <person name="Stanton J.D."/>
            <person name="Ullery H.E."/>
            <person name="Wilson R.J."/>
            <person name="Serrano M.G."/>
            <person name="Buck G."/>
            <person name="Lee V."/>
            <person name="Wang Y."/>
            <person name="Carvalho R."/>
            <person name="Voegtly L."/>
            <person name="Shi R."/>
            <person name="Duckworth R."/>
            <person name="Johnson A."/>
            <person name="Loviza R."/>
            <person name="Walstead R."/>
            <person name="Shah Z."/>
            <person name="Kiflezghi M."/>
            <person name="Wade K."/>
            <person name="Ball S.L."/>
            <person name="Bradley K.W."/>
            <person name="Asai D.J."/>
            <person name="Bowman C.A."/>
            <person name="Russell D.A."/>
            <person name="Pope W.H."/>
            <person name="Jacobs-Sera D."/>
            <person name="Hendrix R.W."/>
            <person name="Hatfull G.F."/>
        </authorList>
    </citation>
    <scope>NUCLEOTIDE SEQUENCE [LARGE SCALE GENOMIC DNA]</scope>
    <source>
        <strain evidence="8 9">DSM 27648</strain>
    </source>
</reference>
<dbReference type="RefSeq" id="WP_240488854.1">
    <property type="nucleotide sequence ID" value="NZ_CP012333.1"/>
</dbReference>
<dbReference type="InterPro" id="IPR036690">
    <property type="entry name" value="Fdx_antiC-bd_sf"/>
</dbReference>
<dbReference type="InterPro" id="IPR002319">
    <property type="entry name" value="Phenylalanyl-tRNA_Synthase"/>
</dbReference>
<dbReference type="SUPFAM" id="SSF55681">
    <property type="entry name" value="Class II aaRS and biotin synthetases"/>
    <property type="match status" value="1"/>
</dbReference>
<comment type="similarity">
    <text evidence="1">Belongs to the class-II aminoacyl-tRNA synthetase family.</text>
</comment>
<evidence type="ECO:0000259" key="7">
    <source>
        <dbReference type="PROSITE" id="PS51447"/>
    </source>
</evidence>
<dbReference type="KEGG" id="llu:AKJ09_10129"/>
<evidence type="ECO:0000256" key="6">
    <source>
        <dbReference type="ARBA" id="ARBA00023146"/>
    </source>
</evidence>
<evidence type="ECO:0000256" key="1">
    <source>
        <dbReference type="ARBA" id="ARBA00008226"/>
    </source>
</evidence>
<feature type="domain" description="FDX-ACB" evidence="7">
    <location>
        <begin position="268"/>
        <end position="374"/>
    </location>
</feature>
<evidence type="ECO:0000313" key="9">
    <source>
        <dbReference type="Proteomes" id="UP000064967"/>
    </source>
</evidence>
<dbReference type="InterPro" id="IPR005121">
    <property type="entry name" value="Fdx_antiC-bd"/>
</dbReference>
<proteinExistence type="inferred from homology"/>
<dbReference type="Proteomes" id="UP000064967">
    <property type="component" value="Chromosome"/>
</dbReference>
<gene>
    <name evidence="8" type="ORF">AKJ09_10129</name>
</gene>
<dbReference type="Pfam" id="PF01409">
    <property type="entry name" value="tRNA-synt_2d"/>
    <property type="match status" value="1"/>
</dbReference>
<evidence type="ECO:0000256" key="2">
    <source>
        <dbReference type="ARBA" id="ARBA00022598"/>
    </source>
</evidence>
<evidence type="ECO:0000256" key="4">
    <source>
        <dbReference type="ARBA" id="ARBA00022840"/>
    </source>
</evidence>
<name>A0A0K1QCF8_9BACT</name>
<dbReference type="GO" id="GO:0005524">
    <property type="term" value="F:ATP binding"/>
    <property type="evidence" value="ECO:0007669"/>
    <property type="project" value="UniProtKB-KW"/>
</dbReference>
<keyword evidence="3" id="KW-0547">Nucleotide-binding</keyword>
<keyword evidence="6 8" id="KW-0030">Aminoacyl-tRNA synthetase</keyword>
<dbReference type="PROSITE" id="PS51447">
    <property type="entry name" value="FDX_ACB"/>
    <property type="match status" value="1"/>
</dbReference>
<dbReference type="Gene3D" id="3.30.930.10">
    <property type="entry name" value="Bira Bifunctional Protein, Domain 2"/>
    <property type="match status" value="1"/>
</dbReference>
<dbReference type="PATRIC" id="fig|1391654.3.peg.10265"/>
<dbReference type="GO" id="GO:0006412">
    <property type="term" value="P:translation"/>
    <property type="evidence" value="ECO:0007669"/>
    <property type="project" value="UniProtKB-KW"/>
</dbReference>
<dbReference type="Gene3D" id="3.30.70.380">
    <property type="entry name" value="Ferrodoxin-fold anticodon-binding domain"/>
    <property type="match status" value="1"/>
</dbReference>
<keyword evidence="5" id="KW-0648">Protein biosynthesis</keyword>
<dbReference type="GO" id="GO:0000049">
    <property type="term" value="F:tRNA binding"/>
    <property type="evidence" value="ECO:0007669"/>
    <property type="project" value="InterPro"/>
</dbReference>
<dbReference type="SUPFAM" id="SSF54991">
    <property type="entry name" value="Anticodon-binding domain of PheRS"/>
    <property type="match status" value="1"/>
</dbReference>
<keyword evidence="4" id="KW-0067">ATP-binding</keyword>
<keyword evidence="9" id="KW-1185">Reference proteome</keyword>
<dbReference type="InterPro" id="IPR045864">
    <property type="entry name" value="aa-tRNA-synth_II/BPL/LPL"/>
</dbReference>
<dbReference type="STRING" id="1391654.AKJ09_10129"/>
<evidence type="ECO:0000256" key="3">
    <source>
        <dbReference type="ARBA" id="ARBA00022741"/>
    </source>
</evidence>
<accession>A0A0K1QCF8</accession>
<dbReference type="AlphaFoldDB" id="A0A0K1QCF8"/>
<dbReference type="EMBL" id="CP012333">
    <property type="protein sequence ID" value="AKV03466.1"/>
    <property type="molecule type" value="Genomic_DNA"/>
</dbReference>
<dbReference type="GO" id="GO:0043039">
    <property type="term" value="P:tRNA aminoacylation"/>
    <property type="evidence" value="ECO:0007669"/>
    <property type="project" value="InterPro"/>
</dbReference>
<protein>
    <submittedName>
        <fullName evidence="8">Phenylalanyl-tRNA synthetase alpha chain</fullName>
    </submittedName>
</protein>
<dbReference type="SMART" id="SM00896">
    <property type="entry name" value="FDX-ACB"/>
    <property type="match status" value="1"/>
</dbReference>
<sequence length="374" mass="41626">MKIRLIGQKALDDALVLRDLTDPEGGAHAMQSLVAQLASDVGQAQSTEPRRVRGARVVSVLDNYDRLGFAPESVTRDARYTRYVTHDRVLRTHTSAMIPEALRGLAESGEARSLDVTMLAPGVVYRRDCIDRLHSGEPHQVDVWRVRRGGKRLDRDDLRALIAVAMESLLPGWRWRTTDAVHPYTLEGLQVDVEHDDQWIEVGECGLAHPRVLELAGLDRDVSGLAMGLGLDRLLMLRKGIPDIRLLRSSDPRIASQMLDLEPYRAVSSYPAIRRDMSIAVPADTTPEELGDRVRLLGTLASYVEEIEVVSETPARSLPPQAQARLGLLPGQKNVLLRIVVRSHERTLTHPEANEVRNAIYRILHEGAVNVFAS</sequence>
<keyword evidence="2" id="KW-0436">Ligase</keyword>
<evidence type="ECO:0000256" key="5">
    <source>
        <dbReference type="ARBA" id="ARBA00022917"/>
    </source>
</evidence>
<evidence type="ECO:0000313" key="8">
    <source>
        <dbReference type="EMBL" id="AKV03466.1"/>
    </source>
</evidence>
<organism evidence="8 9">
    <name type="scientific">Labilithrix luteola</name>
    <dbReference type="NCBI Taxonomy" id="1391654"/>
    <lineage>
        <taxon>Bacteria</taxon>
        <taxon>Pseudomonadati</taxon>
        <taxon>Myxococcota</taxon>
        <taxon>Polyangia</taxon>
        <taxon>Polyangiales</taxon>
        <taxon>Labilitrichaceae</taxon>
        <taxon>Labilithrix</taxon>
    </lineage>
</organism>